<protein>
    <submittedName>
        <fullName evidence="2">Uncharacterized protein</fullName>
    </submittedName>
</protein>
<reference evidence="2" key="1">
    <citation type="submission" date="2020-04" db="EMBL/GenBank/DDBJ databases">
        <authorList>
            <person name="Chiriac C."/>
            <person name="Salcher M."/>
            <person name="Ghai R."/>
            <person name="Kavagutti S V."/>
        </authorList>
    </citation>
    <scope>NUCLEOTIDE SEQUENCE</scope>
</reference>
<feature type="region of interest" description="Disordered" evidence="1">
    <location>
        <begin position="255"/>
        <end position="284"/>
    </location>
</feature>
<gene>
    <name evidence="2" type="ORF">UFOVP621_113</name>
</gene>
<organism evidence="2">
    <name type="scientific">uncultured Caudovirales phage</name>
    <dbReference type="NCBI Taxonomy" id="2100421"/>
    <lineage>
        <taxon>Viruses</taxon>
        <taxon>Duplodnaviria</taxon>
        <taxon>Heunggongvirae</taxon>
        <taxon>Uroviricota</taxon>
        <taxon>Caudoviricetes</taxon>
        <taxon>Peduoviridae</taxon>
        <taxon>Maltschvirus</taxon>
        <taxon>Maltschvirus maltsch</taxon>
    </lineage>
</organism>
<name>A0A6J5N4N3_9CAUD</name>
<sequence length="377" mass="40766">MINNEDQFEESKCELCGKVKSPDHTHEFDSPAQQKKYARITATRPVNPDVPTANPLDYARERMVEQTADPAEATRALGRVAQTEATSQKTGYDPRTGGSTLASGLRELRGGTFNGGMSTSASAHVSGLGASLKSHPAYAAFHKVHVTLKDHGQVATASVIGGGEQNSRIIPRALGRFHIGAVEPGSQDGVSGIRVNGAFYPDDRVHSVDYVKDAGAPKKTTANGQEDMSLDEQREWYDKSEQSVKDRLAYESAATQKLEARKTSPDFGRNDGASRASQREKEKAALVGKLGEEKAAEAEEKASHINRIYEAAKHHGISIPQPDVNSSSLETRAQQAGLTDEHLAAYDSLVQTRKSSGYTGYIPTQPKTLWYPTDSKG</sequence>
<evidence type="ECO:0000313" key="2">
    <source>
        <dbReference type="EMBL" id="CAB4153337.1"/>
    </source>
</evidence>
<evidence type="ECO:0000256" key="1">
    <source>
        <dbReference type="SAM" id="MobiDB-lite"/>
    </source>
</evidence>
<dbReference type="EMBL" id="LR796586">
    <property type="protein sequence ID" value="CAB4153337.1"/>
    <property type="molecule type" value="Genomic_DNA"/>
</dbReference>
<accession>A0A6J5N4N3</accession>
<proteinExistence type="predicted"/>